<dbReference type="SUPFAM" id="SSF49265">
    <property type="entry name" value="Fibronectin type III"/>
    <property type="match status" value="2"/>
</dbReference>
<organism evidence="4 5">
    <name type="scientific">Neobacillus massiliamazoniensis</name>
    <dbReference type="NCBI Taxonomy" id="1499688"/>
    <lineage>
        <taxon>Bacteria</taxon>
        <taxon>Bacillati</taxon>
        <taxon>Bacillota</taxon>
        <taxon>Bacilli</taxon>
        <taxon>Bacillales</taxon>
        <taxon>Bacillaceae</taxon>
        <taxon>Neobacillus</taxon>
    </lineage>
</organism>
<feature type="domain" description="Fibronectin type-III" evidence="3">
    <location>
        <begin position="1041"/>
        <end position="1136"/>
    </location>
</feature>
<feature type="compositionally biased region" description="Pro residues" evidence="2">
    <location>
        <begin position="1233"/>
        <end position="1244"/>
    </location>
</feature>
<evidence type="ECO:0000256" key="2">
    <source>
        <dbReference type="SAM" id="MobiDB-lite"/>
    </source>
</evidence>
<dbReference type="InterPro" id="IPR013783">
    <property type="entry name" value="Ig-like_fold"/>
</dbReference>
<feature type="region of interest" description="Disordered" evidence="2">
    <location>
        <begin position="608"/>
        <end position="633"/>
    </location>
</feature>
<keyword evidence="4" id="KW-0946">Virion</keyword>
<dbReference type="RefSeq" id="WP_090632681.1">
    <property type="nucleotide sequence ID" value="NZ_CVRB01000001.1"/>
</dbReference>
<feature type="region of interest" description="Disordered" evidence="2">
    <location>
        <begin position="1175"/>
        <end position="1194"/>
    </location>
</feature>
<dbReference type="PANTHER" id="PTHR48267:SF1">
    <property type="entry name" value="BILIRUBIN OXIDASE"/>
    <property type="match status" value="1"/>
</dbReference>
<dbReference type="EMBL" id="CVRB01000001">
    <property type="protein sequence ID" value="CRK81513.1"/>
    <property type="molecule type" value="Genomic_DNA"/>
</dbReference>
<keyword evidence="4" id="KW-0167">Capsid protein</keyword>
<feature type="domain" description="Fibronectin type-III" evidence="3">
    <location>
        <begin position="1140"/>
        <end position="1234"/>
    </location>
</feature>
<dbReference type="PANTHER" id="PTHR48267">
    <property type="entry name" value="CUPREDOXIN SUPERFAMILY PROTEIN"/>
    <property type="match status" value="1"/>
</dbReference>
<dbReference type="InterPro" id="IPR008972">
    <property type="entry name" value="Cupredoxin"/>
</dbReference>
<dbReference type="InterPro" id="IPR036116">
    <property type="entry name" value="FN3_sf"/>
</dbReference>
<evidence type="ECO:0000313" key="5">
    <source>
        <dbReference type="Proteomes" id="UP000199087"/>
    </source>
</evidence>
<evidence type="ECO:0000259" key="3">
    <source>
        <dbReference type="PROSITE" id="PS50853"/>
    </source>
</evidence>
<gene>
    <name evidence="4" type="primary">cotA_1</name>
    <name evidence="4" type="ORF">BN000_01417</name>
</gene>
<dbReference type="CDD" id="cd00063">
    <property type="entry name" value="FN3"/>
    <property type="match status" value="4"/>
</dbReference>
<feature type="region of interest" description="Disordered" evidence="2">
    <location>
        <begin position="1221"/>
        <end position="1247"/>
    </location>
</feature>
<dbReference type="CDD" id="cd13844">
    <property type="entry name" value="CuRO_1_BOD_CotA_like"/>
    <property type="match status" value="1"/>
</dbReference>
<evidence type="ECO:0000313" key="4">
    <source>
        <dbReference type="EMBL" id="CRK81513.1"/>
    </source>
</evidence>
<dbReference type="InterPro" id="IPR003961">
    <property type="entry name" value="FN3_dom"/>
</dbReference>
<dbReference type="Proteomes" id="UP000199087">
    <property type="component" value="Unassembled WGS sequence"/>
</dbReference>
<dbReference type="PROSITE" id="PS50853">
    <property type="entry name" value="FN3"/>
    <property type="match status" value="3"/>
</dbReference>
<accession>A0A0U1NU05</accession>
<dbReference type="SUPFAM" id="SSF49503">
    <property type="entry name" value="Cupredoxins"/>
    <property type="match status" value="3"/>
</dbReference>
<feature type="compositionally biased region" description="Polar residues" evidence="2">
    <location>
        <begin position="624"/>
        <end position="633"/>
    </location>
</feature>
<proteinExistence type="inferred from homology"/>
<dbReference type="SMART" id="SM00060">
    <property type="entry name" value="FN3"/>
    <property type="match status" value="4"/>
</dbReference>
<sequence precursor="true">MGKLKNLGDLKVLGKKVQIAAIAGMLVLVSIPFSGNNSMHTAKAAAPGPGDTPDYWTTPNYANSPLPEFNTDGTIKAGTGMRKFVDTLPGLGKAKENNLGQYIPVAIPDTTTYPGSDYYEISLVEYSEKMHSDLPATKLRGYMQENTTDESIKKPSYFGPMIIAKKDRPVRIKFTNKLPTGSGGDLFLPVDTSLMGAGMGPDGKNMYTQNRASLHLHGGITPWISDGTPHQWITPAGENTPYPKGVSVKNVPDMPDPGDGSMTFFYTNQQSARLMWVHDHTYGMTRLNVYAGEANGYMIQDDVEKDLKNRGVIPDDDHDIPLIIQDKTFVPSDNQLAATDPTWDKTKWGGMGNLWFPHVYMPNQNPYVMSGANPLGRWDYGPWFWPPNTGLKNGPKANPLYDPKVKNGQAPMNPGVPNVSTVPEAFMDTPVVNGTAYPTITVDPKAYRFRILNASNDRMWNLQLYKAASNSTMWNADGTLKDANAGEVPMVPAVKTAGFPQKWPTDGRDGGVPDPAAAGPEMIQIGNESGFLTKPAVLPNQPIDYEYGRRSITVLNVSSKTLLLGPAERGDVVVDFSKYAGQTLILYNDAPAPVPAFDPRYDYYTGDPDQTMNAENPDDRTGGAPTTQPGYGPNTRTIMQIKVAGDPATTVDTTQATLDKLNTEIPKAFSKDQNPLIFNNEVYGKDDPRNDPNGKWVNIHDNKTTFNIPGTSTNVTMDLTPKAIAEEFEQDYGRMNATLGTELPNTNFQNQTTIMLGYVDPTTENMKDSIAPIGQTGDGTQIWKITHNGVDTHAIHFHLFDVQLINRVGWDGSIRMPDDNERGWKDTVRMNPLEDCIVALRPVAPKLPFGLPDSIRLLDPTMPLGSTGQFMNVDPYTGNPVTVTNKMTNFNWEYVWHCHLLGHEENDMMRSYNFKVNVTKPNASVLSGNRSNGGPVNLTWTDPTPVDYNNISTFGNPANEIGYNIMRAPVINGKAGKFEKIKVVPANNTSYQDTSADPNTSYQYQVLAFNAATAPSSTDPIAALEGGTPSNTIDASGLPAAPTNLTAVPSGQQASLTWTDNATNETGFVVERSTDGVNFTVVGTPGMSINTGRVTFADSKVTPGTYTYRVKAVNGTLESSYSNTANVTISNGTPPPAPKAPKNLSVTLQSGPSVNLSWEDDASNETGFVIERSTDGNNFTSIATPGPSPGTGKTVKYTDSTVEPGNTYTYRVKAMNGTTSSSYSNTAKVKVPSAPPVPATPAPAAPNGLQTKVSQGNTTVSVLLSWNKPSGTVASYLVQYATDSAFTQIVSCSVSSPSSFVTVPGLARKTTFYFRVQAVNETGSSPWSTSVKVKTP</sequence>
<dbReference type="STRING" id="1499688.BN000_01417"/>
<feature type="domain" description="Fibronectin type-III" evidence="3">
    <location>
        <begin position="1245"/>
        <end position="1336"/>
    </location>
</feature>
<dbReference type="Gene3D" id="2.60.40.10">
    <property type="entry name" value="Immunoglobulins"/>
    <property type="match status" value="4"/>
</dbReference>
<reference evidence="5" key="1">
    <citation type="submission" date="2015-05" db="EMBL/GenBank/DDBJ databases">
        <authorList>
            <person name="Urmite Genomes"/>
        </authorList>
    </citation>
    <scope>NUCLEOTIDE SEQUENCE [LARGE SCALE GENOMIC DNA]</scope>
    <source>
        <strain evidence="5">LF1</strain>
    </source>
</reference>
<dbReference type="Pfam" id="PF00041">
    <property type="entry name" value="fn3"/>
    <property type="match status" value="2"/>
</dbReference>
<dbReference type="InterPro" id="IPR045087">
    <property type="entry name" value="Cu-oxidase_fam"/>
</dbReference>
<name>A0A0U1NU05_9BACI</name>
<protein>
    <submittedName>
        <fullName evidence="4">Outer spore coat protein A</fullName>
    </submittedName>
</protein>
<dbReference type="Gene3D" id="2.60.40.420">
    <property type="entry name" value="Cupredoxins - blue copper proteins"/>
    <property type="match status" value="3"/>
</dbReference>
<evidence type="ECO:0000256" key="1">
    <source>
        <dbReference type="ARBA" id="ARBA00010609"/>
    </source>
</evidence>
<keyword evidence="5" id="KW-1185">Reference proteome</keyword>
<comment type="similarity">
    <text evidence="1">Belongs to the multicopper oxidase family.</text>
</comment>